<keyword evidence="3" id="KW-1185">Reference proteome</keyword>
<evidence type="ECO:0000313" key="2">
    <source>
        <dbReference type="EMBL" id="AIE60134.1"/>
    </source>
</evidence>
<evidence type="ECO:0000313" key="3">
    <source>
        <dbReference type="Proteomes" id="UP000027602"/>
    </source>
</evidence>
<feature type="transmembrane region" description="Helical" evidence="1">
    <location>
        <begin position="144"/>
        <end position="165"/>
    </location>
</feature>
<name>I3E8P5_BACMM</name>
<accession>I3E8P5</accession>
<gene>
    <name evidence="2" type="ORF">BMMGA3_08660</name>
</gene>
<keyword evidence="1" id="KW-0472">Membrane</keyword>
<sequence length="649" mass="75852">MQSKISWFNRELVFQIFRSVGWIGIVYFLSLFFALPLEILMKASNDEFLKYAKVNNLFEFNYDIQLIFMIVLPVLLSVFLFRFLQVKQAADLIHSLPLKREKIYHHYAVSGFILLLLPVVLNSVVLIIVQKVMGLEQLFGLKDISYWMGKTLLLNFVVYIAGIFVGMFTGISAVHGVLTYIFLLFPAGISVLLVYNLKYFLYGFPADYFLNMQIKKFSPLLLMIDLNYKPLDARTVFVLMAIIILLYWLSLFVYKKRKLEAASQAIAFRKLVPIFKYGTTACFMMLGGLYFGMMQHKFGWVLFGYAAGSIVGYFAAEMVLQKSWRVLVSIKGYFFYAAAAALIIAVFQFDFTNYEKTVPKLEDIERVHFSNSPYQFTEGHRSMFFLKDRKNLNAVRILHEQISKNRKWIDDNSMTEPIFIEYELKNGDKLIRQYDIQKGDYSAFLKPIIESEEYKLATNELLRIDENEADKLTIMPKGSVNKSAIITDPADLKEAIKILKEEVLQESYEDISSNREAFSDIEILLKNNKRIHAEWKTSYQHFEDWLRNKDLLENARIMPDEISHILVIKQKDFPNNSNIEVEDLFQKLERKGEALKITDKKQIEECLKNTSWNEGEYVAAFFYKNQNNIDIRNIYDKQVPRVIKEYFEK</sequence>
<organism evidence="2 3">
    <name type="scientific">Bacillus methanolicus (strain MGA3 / ATCC 53907)</name>
    <dbReference type="NCBI Taxonomy" id="796606"/>
    <lineage>
        <taxon>Bacteria</taxon>
        <taxon>Bacillati</taxon>
        <taxon>Bacillota</taxon>
        <taxon>Bacilli</taxon>
        <taxon>Bacillales</taxon>
        <taxon>Bacillaceae</taxon>
        <taxon>Bacillus</taxon>
    </lineage>
</organism>
<dbReference type="KEGG" id="bmet:BMMGA3_08660"/>
<evidence type="ECO:0000256" key="1">
    <source>
        <dbReference type="SAM" id="Phobius"/>
    </source>
</evidence>
<dbReference type="PANTHER" id="PTHR39177">
    <property type="entry name" value="ABC TRANSPORTER PERMEASE YTRC-RELATED"/>
    <property type="match status" value="1"/>
</dbReference>
<keyword evidence="1" id="KW-1133">Transmembrane helix</keyword>
<feature type="transmembrane region" description="Helical" evidence="1">
    <location>
        <begin position="64"/>
        <end position="84"/>
    </location>
</feature>
<dbReference type="AlphaFoldDB" id="I3E8P5"/>
<keyword evidence="1" id="KW-0812">Transmembrane</keyword>
<feature type="transmembrane region" description="Helical" evidence="1">
    <location>
        <begin position="298"/>
        <end position="320"/>
    </location>
</feature>
<dbReference type="RefSeq" id="WP_004434256.1">
    <property type="nucleotide sequence ID" value="NZ_ADWW01000002.1"/>
</dbReference>
<dbReference type="InterPro" id="IPR053046">
    <property type="entry name" value="ABC-5_transporter"/>
</dbReference>
<dbReference type="EMBL" id="CP007739">
    <property type="protein sequence ID" value="AIE60134.1"/>
    <property type="molecule type" value="Genomic_DNA"/>
</dbReference>
<feature type="transmembrane region" description="Helical" evidence="1">
    <location>
        <begin position="274"/>
        <end position="292"/>
    </location>
</feature>
<proteinExistence type="predicted"/>
<reference evidence="2 3" key="1">
    <citation type="journal article" date="2015" name="BMC Genomics">
        <title>Transcriptome analysis of thermophilic methylotrophic Bacillus methanolicus MGA3 using RNA-sequencing provides detailed insights into its previously uncharted transcriptional landscape.</title>
        <authorList>
            <person name="Irla M."/>
            <person name="Neshat A."/>
            <person name="Brautaset T."/>
            <person name="Ruckert C."/>
            <person name="Kalinowski J."/>
            <person name="Wendisch V.F."/>
        </authorList>
    </citation>
    <scope>NUCLEOTIDE SEQUENCE [LARGE SCALE GENOMIC DNA]</scope>
    <source>
        <strain evidence="3">MGA3 / ATCC 53907</strain>
    </source>
</reference>
<feature type="transmembrane region" description="Helical" evidence="1">
    <location>
        <begin position="236"/>
        <end position="254"/>
    </location>
</feature>
<dbReference type="HOGENOM" id="CLU_017352_1_0_9"/>
<dbReference type="STRING" id="796606.BMMGA3_08660"/>
<feature type="transmembrane region" description="Helical" evidence="1">
    <location>
        <begin position="332"/>
        <end position="351"/>
    </location>
</feature>
<feature type="transmembrane region" description="Helical" evidence="1">
    <location>
        <begin position="12"/>
        <end position="35"/>
    </location>
</feature>
<dbReference type="eggNOG" id="COG1277">
    <property type="taxonomic scope" value="Bacteria"/>
</dbReference>
<feature type="transmembrane region" description="Helical" evidence="1">
    <location>
        <begin position="104"/>
        <end position="129"/>
    </location>
</feature>
<dbReference type="PANTHER" id="PTHR39177:SF1">
    <property type="entry name" value="ABC TRANSPORTER PERMEASE YTRC-RELATED"/>
    <property type="match status" value="1"/>
</dbReference>
<dbReference type="Proteomes" id="UP000027602">
    <property type="component" value="Chromosome"/>
</dbReference>
<dbReference type="OrthoDB" id="1706490at2"/>
<protein>
    <submittedName>
        <fullName evidence="2">Multidrug ABC transporter permease</fullName>
    </submittedName>
</protein>
<feature type="transmembrane region" description="Helical" evidence="1">
    <location>
        <begin position="177"/>
        <end position="195"/>
    </location>
</feature>